<name>A0AAD3CUA7_9STRA</name>
<reference evidence="2 3" key="1">
    <citation type="journal article" date="2021" name="Sci. Rep.">
        <title>The genome of the diatom Chaetoceros tenuissimus carries an ancient integrated fragment of an extant virus.</title>
        <authorList>
            <person name="Hongo Y."/>
            <person name="Kimura K."/>
            <person name="Takaki Y."/>
            <person name="Yoshida Y."/>
            <person name="Baba S."/>
            <person name="Kobayashi G."/>
            <person name="Nagasaki K."/>
            <person name="Hano T."/>
            <person name="Tomaru Y."/>
        </authorList>
    </citation>
    <scope>NUCLEOTIDE SEQUENCE [LARGE SCALE GENOMIC DNA]</scope>
    <source>
        <strain evidence="2 3">NIES-3715</strain>
    </source>
</reference>
<feature type="region of interest" description="Disordered" evidence="1">
    <location>
        <begin position="1"/>
        <end position="25"/>
    </location>
</feature>
<dbReference type="EMBL" id="BLLK01000045">
    <property type="protein sequence ID" value="GFH52362.1"/>
    <property type="molecule type" value="Genomic_DNA"/>
</dbReference>
<organism evidence="2 3">
    <name type="scientific">Chaetoceros tenuissimus</name>
    <dbReference type="NCBI Taxonomy" id="426638"/>
    <lineage>
        <taxon>Eukaryota</taxon>
        <taxon>Sar</taxon>
        <taxon>Stramenopiles</taxon>
        <taxon>Ochrophyta</taxon>
        <taxon>Bacillariophyta</taxon>
        <taxon>Coscinodiscophyceae</taxon>
        <taxon>Chaetocerotophycidae</taxon>
        <taxon>Chaetocerotales</taxon>
        <taxon>Chaetocerotaceae</taxon>
        <taxon>Chaetoceros</taxon>
    </lineage>
</organism>
<evidence type="ECO:0000256" key="1">
    <source>
        <dbReference type="SAM" id="MobiDB-lite"/>
    </source>
</evidence>
<proteinExistence type="predicted"/>
<evidence type="ECO:0000313" key="2">
    <source>
        <dbReference type="EMBL" id="GFH52362.1"/>
    </source>
</evidence>
<dbReference type="Proteomes" id="UP001054902">
    <property type="component" value="Unassembled WGS sequence"/>
</dbReference>
<keyword evidence="3" id="KW-1185">Reference proteome</keyword>
<protein>
    <submittedName>
        <fullName evidence="2">Uncharacterized protein</fullName>
    </submittedName>
</protein>
<evidence type="ECO:0000313" key="3">
    <source>
        <dbReference type="Proteomes" id="UP001054902"/>
    </source>
</evidence>
<comment type="caution">
    <text evidence="2">The sequence shown here is derived from an EMBL/GenBank/DDBJ whole genome shotgun (WGS) entry which is preliminary data.</text>
</comment>
<feature type="compositionally biased region" description="Pro residues" evidence="1">
    <location>
        <begin position="1"/>
        <end position="21"/>
    </location>
</feature>
<gene>
    <name evidence="2" type="ORF">CTEN210_08838</name>
</gene>
<accession>A0AAD3CUA7</accession>
<dbReference type="AlphaFoldDB" id="A0AAD3CUA7"/>
<sequence>MKVPSPTPTNAPSKRPTPVPVSPTISPANSCQNEIGYSFELKNGRIRYCNWIDKNFLKLDVRRKNYCFEDDGVTITAIGYACQSSCDLCDVTKSPAGSPTTSSPIASPTTASPVASPTTLAPVIAVPTTTQPVLPTCNLAQVVVNLDNSVLDNKVVIKKKVGNKFSEVVAVIKRNEFTAANTEYTVSSCLDDTECYKFIIRDYKQDGFTNGSVKFHERKFKMLFKCCKSDSAVETRAAPEPAPIKPEEETKTVTEEVAEDAEDKAQKLGMNCCGVGL</sequence>